<dbReference type="OrthoDB" id="1684603at2"/>
<dbReference type="EMBL" id="AP018449">
    <property type="protein sequence ID" value="BBB92722.1"/>
    <property type="molecule type" value="Genomic_DNA"/>
</dbReference>
<gene>
    <name evidence="1" type="ORF">MAMMFC1_03417</name>
</gene>
<sequence>MWTVVYIASNRAQAELLKNVLCNEGVLANTRPAGVVSTLGDGLYEILVLESEADEAHAIICQHAVK</sequence>
<evidence type="ECO:0000313" key="1">
    <source>
        <dbReference type="EMBL" id="BBB92722.1"/>
    </source>
</evidence>
<evidence type="ECO:0008006" key="3">
    <source>
        <dbReference type="Google" id="ProtNLM"/>
    </source>
</evidence>
<name>A0A348ANS4_9FIRM</name>
<evidence type="ECO:0000313" key="2">
    <source>
        <dbReference type="Proteomes" id="UP000276437"/>
    </source>
</evidence>
<reference evidence="1 2" key="1">
    <citation type="journal article" date="2018" name="Int. J. Syst. Evol. Microbiol.">
        <title>Methylomusa anaerophila gen. nov., sp. nov., an anaerobic methanol-utilizing bacterium isolated from a microbial fuel cell.</title>
        <authorList>
            <person name="Amano N."/>
            <person name="Yamamuro A."/>
            <person name="Miyahara M."/>
            <person name="Kouzuma A."/>
            <person name="Abe T."/>
            <person name="Watanabe K."/>
        </authorList>
    </citation>
    <scope>NUCLEOTIDE SEQUENCE [LARGE SCALE GENOMIC DNA]</scope>
    <source>
        <strain evidence="1 2">MMFC1</strain>
    </source>
</reference>
<dbReference type="AlphaFoldDB" id="A0A348ANS4"/>
<accession>A0A348ANS4</accession>
<dbReference type="Proteomes" id="UP000276437">
    <property type="component" value="Chromosome"/>
</dbReference>
<protein>
    <recommendedName>
        <fullName evidence="3">DUF2007 domain-containing protein</fullName>
    </recommendedName>
</protein>
<organism evidence="1 2">
    <name type="scientific">Methylomusa anaerophila</name>
    <dbReference type="NCBI Taxonomy" id="1930071"/>
    <lineage>
        <taxon>Bacteria</taxon>
        <taxon>Bacillati</taxon>
        <taxon>Bacillota</taxon>
        <taxon>Negativicutes</taxon>
        <taxon>Selenomonadales</taxon>
        <taxon>Sporomusaceae</taxon>
        <taxon>Methylomusa</taxon>
    </lineage>
</organism>
<proteinExistence type="predicted"/>
<dbReference type="RefSeq" id="WP_126309654.1">
    <property type="nucleotide sequence ID" value="NZ_AP018449.1"/>
</dbReference>
<dbReference type="KEGG" id="mana:MAMMFC1_03417"/>
<keyword evidence="2" id="KW-1185">Reference proteome</keyword>